<organism evidence="5 6">
    <name type="scientific">Hyphobacterium marinum</name>
    <dbReference type="NCBI Taxonomy" id="3116574"/>
    <lineage>
        <taxon>Bacteria</taxon>
        <taxon>Pseudomonadati</taxon>
        <taxon>Pseudomonadota</taxon>
        <taxon>Alphaproteobacteria</taxon>
        <taxon>Maricaulales</taxon>
        <taxon>Maricaulaceae</taxon>
        <taxon>Hyphobacterium</taxon>
    </lineage>
</organism>
<dbReference type="Pfam" id="PF00497">
    <property type="entry name" value="SBP_bac_3"/>
    <property type="match status" value="1"/>
</dbReference>
<evidence type="ECO:0000256" key="1">
    <source>
        <dbReference type="ARBA" id="ARBA00010333"/>
    </source>
</evidence>
<name>A0ABU7LYM7_9PROT</name>
<dbReference type="Proteomes" id="UP001310692">
    <property type="component" value="Unassembled WGS sequence"/>
</dbReference>
<dbReference type="EMBL" id="JAZDRO010000003">
    <property type="protein sequence ID" value="MEE2566643.1"/>
    <property type="molecule type" value="Genomic_DNA"/>
</dbReference>
<evidence type="ECO:0000313" key="5">
    <source>
        <dbReference type="EMBL" id="MEE2566643.1"/>
    </source>
</evidence>
<dbReference type="InterPro" id="IPR001638">
    <property type="entry name" value="Solute-binding_3/MltF_N"/>
</dbReference>
<evidence type="ECO:0000256" key="2">
    <source>
        <dbReference type="ARBA" id="ARBA00022448"/>
    </source>
</evidence>
<dbReference type="PANTHER" id="PTHR30085">
    <property type="entry name" value="AMINO ACID ABC TRANSPORTER PERMEASE"/>
    <property type="match status" value="1"/>
</dbReference>
<keyword evidence="3" id="KW-0732">Signal</keyword>
<dbReference type="CDD" id="cd13692">
    <property type="entry name" value="PBP2_BztA"/>
    <property type="match status" value="1"/>
</dbReference>
<dbReference type="SUPFAM" id="SSF53850">
    <property type="entry name" value="Periplasmic binding protein-like II"/>
    <property type="match status" value="1"/>
</dbReference>
<comment type="caution">
    <text evidence="5">The sequence shown here is derived from an EMBL/GenBank/DDBJ whole genome shotgun (WGS) entry which is preliminary data.</text>
</comment>
<keyword evidence="2" id="KW-0813">Transport</keyword>
<dbReference type="PANTHER" id="PTHR30085:SF7">
    <property type="entry name" value="AMINO-ACID ABC TRANSPORTER-BINDING PROTEIN YHDW-RELATED"/>
    <property type="match status" value="1"/>
</dbReference>
<dbReference type="InterPro" id="IPR051455">
    <property type="entry name" value="Bact_solute-bind_prot3"/>
</dbReference>
<dbReference type="SMART" id="SM00062">
    <property type="entry name" value="PBPb"/>
    <property type="match status" value="1"/>
</dbReference>
<protein>
    <submittedName>
        <fullName evidence="5">Amino acid ABC transporter substrate-binding protein</fullName>
    </submittedName>
</protein>
<feature type="domain" description="Solute-binding protein family 3/N-terminal" evidence="4">
    <location>
        <begin position="48"/>
        <end position="277"/>
    </location>
</feature>
<reference evidence="5 6" key="1">
    <citation type="submission" date="2024-01" db="EMBL/GenBank/DDBJ databases">
        <title>Hyphobacterium bacterium isolated from marine sediment.</title>
        <authorList>
            <person name="Zhao S."/>
        </authorList>
    </citation>
    <scope>NUCLEOTIDE SEQUENCE [LARGE SCALE GENOMIC DNA]</scope>
    <source>
        <strain evidence="5 6">Y60-23</strain>
    </source>
</reference>
<comment type="similarity">
    <text evidence="1">Belongs to the bacterial solute-binding protein 3 family.</text>
</comment>
<accession>A0ABU7LYM7</accession>
<evidence type="ECO:0000259" key="4">
    <source>
        <dbReference type="SMART" id="SM00062"/>
    </source>
</evidence>
<evidence type="ECO:0000313" key="6">
    <source>
        <dbReference type="Proteomes" id="UP001310692"/>
    </source>
</evidence>
<sequence>MTPVSLIFRGRLRRAVSFAIGAIAGLAVDSAEVANSGVTMRGIETRGYLRCGVDVGLTGFAEQGENGAWQGFDVDLCRAYAAALLGRANAVRFVPLTTSERFDALDNDDIDILIRNTSWTFARDVGRGFDFAGIAYYDGQGFMAPADLGVTSARDLDGARVCVQAATTSELNLVDYIETNNLAMDVIAYETALEGLAGYENGACDVYTNDLSSLAGLRVSLADPENHILLPDVISKEPLGPVIREGDAAFADTARWILNTLIAAEELGVTSQNVDVRARTSTNPEVQRLLGVSDGFGERLGLENTYARTMIGTVGNYAEIFERNLGANSRLGLQRGLNAQWTEGGLLYAPPFR</sequence>
<evidence type="ECO:0000256" key="3">
    <source>
        <dbReference type="ARBA" id="ARBA00022729"/>
    </source>
</evidence>
<dbReference type="Gene3D" id="3.40.190.10">
    <property type="entry name" value="Periplasmic binding protein-like II"/>
    <property type="match status" value="2"/>
</dbReference>
<proteinExistence type="inferred from homology"/>
<gene>
    <name evidence="5" type="ORF">V0U35_08105</name>
</gene>
<keyword evidence="6" id="KW-1185">Reference proteome</keyword>